<evidence type="ECO:0000313" key="2">
    <source>
        <dbReference type="Proteomes" id="UP000790709"/>
    </source>
</evidence>
<proteinExistence type="predicted"/>
<dbReference type="Proteomes" id="UP000790709">
    <property type="component" value="Unassembled WGS sequence"/>
</dbReference>
<sequence length="169" mass="18370">MIAWYPWGLAAPMGHSWVPAPVFICAWAPASAEVIREWKGNKHTRAPHEEIGCVVWHVKSGASKLGREHCIGVLGMGDEHLWRRKRIVGSVMGAAGILWARGARKGRLMSSRKRVLESCGHVRCHPDGCCACVLLYSATPSLSSSSTSSTAAFCEVAHSSVGWPKLQKL</sequence>
<protein>
    <submittedName>
        <fullName evidence="1">Uncharacterized protein</fullName>
    </submittedName>
</protein>
<comment type="caution">
    <text evidence="1">The sequence shown here is derived from an EMBL/GenBank/DDBJ whole genome shotgun (WGS) entry which is preliminary data.</text>
</comment>
<name>A0ACB8B725_9AGAM</name>
<evidence type="ECO:0000313" key="1">
    <source>
        <dbReference type="EMBL" id="KAH7920971.1"/>
    </source>
</evidence>
<reference evidence="1" key="1">
    <citation type="journal article" date="2021" name="New Phytol.">
        <title>Evolutionary innovations through gain and loss of genes in the ectomycorrhizal Boletales.</title>
        <authorList>
            <person name="Wu G."/>
            <person name="Miyauchi S."/>
            <person name="Morin E."/>
            <person name="Kuo A."/>
            <person name="Drula E."/>
            <person name="Varga T."/>
            <person name="Kohler A."/>
            <person name="Feng B."/>
            <person name="Cao Y."/>
            <person name="Lipzen A."/>
            <person name="Daum C."/>
            <person name="Hundley H."/>
            <person name="Pangilinan J."/>
            <person name="Johnson J."/>
            <person name="Barry K."/>
            <person name="LaButti K."/>
            <person name="Ng V."/>
            <person name="Ahrendt S."/>
            <person name="Min B."/>
            <person name="Choi I.G."/>
            <person name="Park H."/>
            <person name="Plett J.M."/>
            <person name="Magnuson J."/>
            <person name="Spatafora J.W."/>
            <person name="Nagy L.G."/>
            <person name="Henrissat B."/>
            <person name="Grigoriev I.V."/>
            <person name="Yang Z.L."/>
            <person name="Xu J."/>
            <person name="Martin F.M."/>
        </authorList>
    </citation>
    <scope>NUCLEOTIDE SEQUENCE</scope>
    <source>
        <strain evidence="1">KUC20120723A-06</strain>
    </source>
</reference>
<dbReference type="EMBL" id="MU266549">
    <property type="protein sequence ID" value="KAH7920971.1"/>
    <property type="molecule type" value="Genomic_DNA"/>
</dbReference>
<organism evidence="1 2">
    <name type="scientific">Leucogyrophana mollusca</name>
    <dbReference type="NCBI Taxonomy" id="85980"/>
    <lineage>
        <taxon>Eukaryota</taxon>
        <taxon>Fungi</taxon>
        <taxon>Dikarya</taxon>
        <taxon>Basidiomycota</taxon>
        <taxon>Agaricomycotina</taxon>
        <taxon>Agaricomycetes</taxon>
        <taxon>Agaricomycetidae</taxon>
        <taxon>Boletales</taxon>
        <taxon>Boletales incertae sedis</taxon>
        <taxon>Leucogyrophana</taxon>
    </lineage>
</organism>
<accession>A0ACB8B725</accession>
<keyword evidence="2" id="KW-1185">Reference proteome</keyword>
<gene>
    <name evidence="1" type="ORF">BV22DRAFT_764660</name>
</gene>